<proteinExistence type="predicted"/>
<dbReference type="InterPro" id="IPR036513">
    <property type="entry name" value="STAS_dom_sf"/>
</dbReference>
<dbReference type="Pfam" id="PF01740">
    <property type="entry name" value="STAS"/>
    <property type="match status" value="1"/>
</dbReference>
<dbReference type="Proteomes" id="UP000239485">
    <property type="component" value="Unassembled WGS sequence"/>
</dbReference>
<evidence type="ECO:0000313" key="4">
    <source>
        <dbReference type="Proteomes" id="UP000239485"/>
    </source>
</evidence>
<keyword evidence="4" id="KW-1185">Reference proteome</keyword>
<dbReference type="CDD" id="cd07043">
    <property type="entry name" value="STAS_anti-anti-sigma_factors"/>
    <property type="match status" value="1"/>
</dbReference>
<dbReference type="PROSITE" id="PS50801">
    <property type="entry name" value="STAS"/>
    <property type="match status" value="1"/>
</dbReference>
<comment type="caution">
    <text evidence="3">The sequence shown here is derived from an EMBL/GenBank/DDBJ whole genome shotgun (WGS) entry which is preliminary data.</text>
</comment>
<dbReference type="InterPro" id="IPR002645">
    <property type="entry name" value="STAS_dom"/>
</dbReference>
<evidence type="ECO:0000313" key="3">
    <source>
        <dbReference type="EMBL" id="PPK92577.1"/>
    </source>
</evidence>
<dbReference type="RefSeq" id="WP_104434389.1">
    <property type="nucleotide sequence ID" value="NZ_PTJD01000013.1"/>
</dbReference>
<evidence type="ECO:0000256" key="1">
    <source>
        <dbReference type="SAM" id="MobiDB-lite"/>
    </source>
</evidence>
<gene>
    <name evidence="3" type="ORF">CLV92_1135</name>
</gene>
<feature type="domain" description="STAS" evidence="2">
    <location>
        <begin position="24"/>
        <end position="130"/>
    </location>
</feature>
<name>A0A2S6IEF5_9ACTN</name>
<organism evidence="3 4">
    <name type="scientific">Kineococcus xinjiangensis</name>
    <dbReference type="NCBI Taxonomy" id="512762"/>
    <lineage>
        <taxon>Bacteria</taxon>
        <taxon>Bacillati</taxon>
        <taxon>Actinomycetota</taxon>
        <taxon>Actinomycetes</taxon>
        <taxon>Kineosporiales</taxon>
        <taxon>Kineosporiaceae</taxon>
        <taxon>Kineococcus</taxon>
    </lineage>
</organism>
<sequence length="130" mass="13553">MSSPHTALRPTSRPTSDKASRTTLRLHARPAGPATVVTVRGDLDAGSAGDFARFLQQTLASTPYVVLDMAGVTFLDCRGVGAMVAASSAATAAAGRLDVHDLPERHRALLEHFRLAGRFGLHTTAGGPGH</sequence>
<feature type="region of interest" description="Disordered" evidence="1">
    <location>
        <begin position="1"/>
        <end position="21"/>
    </location>
</feature>
<dbReference type="EMBL" id="PTJD01000013">
    <property type="protein sequence ID" value="PPK92577.1"/>
    <property type="molecule type" value="Genomic_DNA"/>
</dbReference>
<dbReference type="Gene3D" id="3.30.750.24">
    <property type="entry name" value="STAS domain"/>
    <property type="match status" value="1"/>
</dbReference>
<dbReference type="AlphaFoldDB" id="A0A2S6IEF5"/>
<dbReference type="OrthoDB" id="3697150at2"/>
<dbReference type="SUPFAM" id="SSF52091">
    <property type="entry name" value="SpoIIaa-like"/>
    <property type="match status" value="1"/>
</dbReference>
<evidence type="ECO:0000259" key="2">
    <source>
        <dbReference type="PROSITE" id="PS50801"/>
    </source>
</evidence>
<accession>A0A2S6IEF5</accession>
<protein>
    <submittedName>
        <fullName evidence="3">Anti-anti-sigma factor</fullName>
    </submittedName>
</protein>
<reference evidence="3 4" key="1">
    <citation type="submission" date="2018-02" db="EMBL/GenBank/DDBJ databases">
        <title>Genomic Encyclopedia of Archaeal and Bacterial Type Strains, Phase II (KMG-II): from individual species to whole genera.</title>
        <authorList>
            <person name="Goeker M."/>
        </authorList>
    </citation>
    <scope>NUCLEOTIDE SEQUENCE [LARGE SCALE GENOMIC DNA]</scope>
    <source>
        <strain evidence="3 4">DSM 22857</strain>
    </source>
</reference>